<evidence type="ECO:0000256" key="1">
    <source>
        <dbReference type="SAM" id="SignalP"/>
    </source>
</evidence>
<organism evidence="2 3">
    <name type="scientific">Thraustotheca clavata</name>
    <dbReference type="NCBI Taxonomy" id="74557"/>
    <lineage>
        <taxon>Eukaryota</taxon>
        <taxon>Sar</taxon>
        <taxon>Stramenopiles</taxon>
        <taxon>Oomycota</taxon>
        <taxon>Saprolegniomycetes</taxon>
        <taxon>Saprolegniales</taxon>
        <taxon>Achlyaceae</taxon>
        <taxon>Thraustotheca</taxon>
    </lineage>
</organism>
<keyword evidence="1" id="KW-0732">Signal</keyword>
<evidence type="ECO:0008006" key="4">
    <source>
        <dbReference type="Google" id="ProtNLM"/>
    </source>
</evidence>
<dbReference type="InterPro" id="IPR015915">
    <property type="entry name" value="Kelch-typ_b-propeller"/>
</dbReference>
<comment type="caution">
    <text evidence="2">The sequence shown here is derived from an EMBL/GenBank/DDBJ whole genome shotgun (WGS) entry which is preliminary data.</text>
</comment>
<feature type="signal peptide" evidence="1">
    <location>
        <begin position="1"/>
        <end position="17"/>
    </location>
</feature>
<keyword evidence="3" id="KW-1185">Reference proteome</keyword>
<feature type="non-terminal residue" evidence="2">
    <location>
        <position position="303"/>
    </location>
</feature>
<dbReference type="SUPFAM" id="SSF117281">
    <property type="entry name" value="Kelch motif"/>
    <property type="match status" value="1"/>
</dbReference>
<dbReference type="Proteomes" id="UP000243217">
    <property type="component" value="Unassembled WGS sequence"/>
</dbReference>
<dbReference type="Gene3D" id="2.120.10.80">
    <property type="entry name" value="Kelch-type beta propeller"/>
    <property type="match status" value="1"/>
</dbReference>
<accession>A0A1W0A1Q9</accession>
<proteinExistence type="predicted"/>
<dbReference type="PANTHER" id="PTHR23244">
    <property type="entry name" value="KELCH REPEAT DOMAIN"/>
    <property type="match status" value="1"/>
</dbReference>
<reference evidence="2 3" key="1">
    <citation type="journal article" date="2014" name="Genome Biol. Evol.">
        <title>The secreted proteins of Achlya hypogyna and Thraustotheca clavata identify the ancestral oomycete secretome and reveal gene acquisitions by horizontal gene transfer.</title>
        <authorList>
            <person name="Misner I."/>
            <person name="Blouin N."/>
            <person name="Leonard G."/>
            <person name="Richards T.A."/>
            <person name="Lane C.E."/>
        </authorList>
    </citation>
    <scope>NUCLEOTIDE SEQUENCE [LARGE SCALE GENOMIC DNA]</scope>
    <source>
        <strain evidence="2 3">ATCC 34112</strain>
    </source>
</reference>
<sequence length="303" mass="34158">MEWILIVFVCLLLCVYGSQCPNPNDTSTWTMLPTTNQRFEPRHASAVFHGKIWIVGGQSDIYTTRHLIQTTRRSDVWNSYDGDVWTQVIDESQFPRRYGHTLTVFNEKSLNQAPIMVLMGGYTPMPANDIWYTIDGSTWTQVSYTIPWAPRGWHCAIALNKYFYVMGGSPLNNEVCMMHCVLGNWKQMSSVAWSARAGHACTPHTIKNASIGDASSQEIGVLLAGWGNDTQMLNDVWTLDNTNTWSLATSEAPWPVRAFTSVISLQSHTPSDFLFGPRLWLLGGGRIGRGVFPMYTYSDVWQS</sequence>
<protein>
    <recommendedName>
        <fullName evidence="4">Secreted protein</fullName>
    </recommendedName>
</protein>
<evidence type="ECO:0000313" key="2">
    <source>
        <dbReference type="EMBL" id="OQS04195.1"/>
    </source>
</evidence>
<evidence type="ECO:0000313" key="3">
    <source>
        <dbReference type="Proteomes" id="UP000243217"/>
    </source>
</evidence>
<feature type="chain" id="PRO_5012867877" description="Secreted protein" evidence="1">
    <location>
        <begin position="18"/>
        <end position="303"/>
    </location>
</feature>
<dbReference type="EMBL" id="JNBS01000664">
    <property type="protein sequence ID" value="OQS04195.1"/>
    <property type="molecule type" value="Genomic_DNA"/>
</dbReference>
<dbReference type="PANTHER" id="PTHR23244:SF498">
    <property type="entry name" value="C2 DOMAIN-CONTAINING PROTEIN"/>
    <property type="match status" value="1"/>
</dbReference>
<gene>
    <name evidence="2" type="ORF">THRCLA_03557</name>
</gene>
<name>A0A1W0A1Q9_9STRA</name>
<dbReference type="OrthoDB" id="59517at2759"/>
<dbReference type="AlphaFoldDB" id="A0A1W0A1Q9"/>